<feature type="non-terminal residue" evidence="1">
    <location>
        <position position="1"/>
    </location>
</feature>
<comment type="caution">
    <text evidence="1">The sequence shown here is derived from an EMBL/GenBank/DDBJ whole genome shotgun (WGS) entry which is preliminary data.</text>
</comment>
<proteinExistence type="predicted"/>
<gene>
    <name evidence="1" type="ORF">H5410_053877</name>
</gene>
<dbReference type="Proteomes" id="UP000824120">
    <property type="component" value="Chromosome 10"/>
</dbReference>
<accession>A0A9J5X5T5</accession>
<dbReference type="EMBL" id="JACXVP010000010">
    <property type="protein sequence ID" value="KAG5583250.1"/>
    <property type="molecule type" value="Genomic_DNA"/>
</dbReference>
<organism evidence="1 2">
    <name type="scientific">Solanum commersonii</name>
    <name type="common">Commerson's wild potato</name>
    <name type="synonym">Commerson's nightshade</name>
    <dbReference type="NCBI Taxonomy" id="4109"/>
    <lineage>
        <taxon>Eukaryota</taxon>
        <taxon>Viridiplantae</taxon>
        <taxon>Streptophyta</taxon>
        <taxon>Embryophyta</taxon>
        <taxon>Tracheophyta</taxon>
        <taxon>Spermatophyta</taxon>
        <taxon>Magnoliopsida</taxon>
        <taxon>eudicotyledons</taxon>
        <taxon>Gunneridae</taxon>
        <taxon>Pentapetalae</taxon>
        <taxon>asterids</taxon>
        <taxon>lamiids</taxon>
        <taxon>Solanales</taxon>
        <taxon>Solanaceae</taxon>
        <taxon>Solanoideae</taxon>
        <taxon>Solaneae</taxon>
        <taxon>Solanum</taxon>
    </lineage>
</organism>
<dbReference type="AlphaFoldDB" id="A0A9J5X5T5"/>
<name>A0A9J5X5T5_SOLCO</name>
<keyword evidence="2" id="KW-1185">Reference proteome</keyword>
<protein>
    <submittedName>
        <fullName evidence="1">Uncharacterized protein</fullName>
    </submittedName>
</protein>
<reference evidence="1 2" key="1">
    <citation type="submission" date="2020-09" db="EMBL/GenBank/DDBJ databases">
        <title>De no assembly of potato wild relative species, Solanum commersonii.</title>
        <authorList>
            <person name="Cho K."/>
        </authorList>
    </citation>
    <scope>NUCLEOTIDE SEQUENCE [LARGE SCALE GENOMIC DNA]</scope>
    <source>
        <strain evidence="1">LZ3.2</strain>
        <tissue evidence="1">Leaf</tissue>
    </source>
</reference>
<evidence type="ECO:0000313" key="2">
    <source>
        <dbReference type="Proteomes" id="UP000824120"/>
    </source>
</evidence>
<sequence length="149" mass="17245">NLTWFPSVVYAECGRNEKRELATVRSMYDGSWVVCGGFNVTTYPIERIDYRGYDRLLREKLKEWNEENRGSRKQEEIPNTLSALESTKDQWRLTGEEMLQKVHQDALVISGEEQIWMQREFEEEEVPNAIKICAGDKSPGPDGSPMVDI</sequence>
<evidence type="ECO:0000313" key="1">
    <source>
        <dbReference type="EMBL" id="KAG5583250.1"/>
    </source>
</evidence>